<dbReference type="SUPFAM" id="SSF46626">
    <property type="entry name" value="Cytochrome c"/>
    <property type="match status" value="1"/>
</dbReference>
<organism evidence="7 8">
    <name type="scientific">Marinibactrum halimedae</name>
    <dbReference type="NCBI Taxonomy" id="1444977"/>
    <lineage>
        <taxon>Bacteria</taxon>
        <taxon>Pseudomonadati</taxon>
        <taxon>Pseudomonadota</taxon>
        <taxon>Gammaproteobacteria</taxon>
        <taxon>Cellvibrionales</taxon>
        <taxon>Cellvibrionaceae</taxon>
        <taxon>Marinibactrum</taxon>
    </lineage>
</organism>
<accession>A0AA37T4W3</accession>
<keyword evidence="2 4" id="KW-0479">Metal-binding</keyword>
<sequence>MFQSRKTLLCCLSACGVLFSVPSAFSDDDFVSEMVSEKAAVSVKDKRSHSYWRKPSIDKIVSSWLSRIDPLDGRYENKTIMHLDDGMSSSAREIYLHATQYPENVQIEEGWFPMAWFEALEDLETGKPYLENLSRLGLLEDPNDPNGLPVGMGVTNGVVGVSCAMCHVSQLDFKDTRVRVTGSGTPVTGQVRLLPDLQFTFTKTLATPELLEEYLDRILGDDALPEDRSALKADMVAWLQANMSAGLTPEEFLPALLAGIEMNEGNYQAPGGHPFEVTRLLFFGFENAYFTNVMVDRPPIWGLQFTENLHYNGNTNSKVERNLISSLNTVRQVTVDAVTNNDPKKLNQIELAAWQIQVPAWPEDAFGKVKPYYAAKGERLYDKHCVDCHAKTHPKELTRLPEYPLELIKTDSAYFDVFDQPIVLGDEVLPYDVAINSNIDAVKFEWYEKQGTTAAEIDPIEQGLDPEWSFRRVLVAEPMAGIWASPPYLHNGSVPSIYELLLPAEERTKQFPVGHTNYDPIRLGYRTDLKPGDDKFVFSVDTTQYGATNVGHEFGTSMSDYERFALIEYLKTLR</sequence>
<dbReference type="GO" id="GO:0009055">
    <property type="term" value="F:electron transfer activity"/>
    <property type="evidence" value="ECO:0007669"/>
    <property type="project" value="InterPro"/>
</dbReference>
<dbReference type="InterPro" id="IPR009056">
    <property type="entry name" value="Cyt_c-like_dom"/>
</dbReference>
<reference evidence="7 8" key="1">
    <citation type="journal article" date="2014" name="Int. J. Syst. Evol. Microbiol.">
        <title>Complete genome sequence of Corynebacterium casei LMG S-19264T (=DSM 44701T), isolated from a smear-ripened cheese.</title>
        <authorList>
            <consortium name="US DOE Joint Genome Institute (JGI-PGF)"/>
            <person name="Walter F."/>
            <person name="Albersmeier A."/>
            <person name="Kalinowski J."/>
            <person name="Ruckert C."/>
        </authorList>
    </citation>
    <scope>NUCLEOTIDE SEQUENCE [LARGE SCALE GENOMIC DNA]</scope>
    <source>
        <strain evidence="7 8">NBRC 110095</strain>
    </source>
</reference>
<proteinExistence type="predicted"/>
<feature type="domain" description="Cytochrome c" evidence="6">
    <location>
        <begin position="372"/>
        <end position="574"/>
    </location>
</feature>
<evidence type="ECO:0000256" key="3">
    <source>
        <dbReference type="ARBA" id="ARBA00023004"/>
    </source>
</evidence>
<dbReference type="Gene3D" id="1.10.760.10">
    <property type="entry name" value="Cytochrome c-like domain"/>
    <property type="match status" value="1"/>
</dbReference>
<dbReference type="PROSITE" id="PS51007">
    <property type="entry name" value="CYTC"/>
    <property type="match status" value="2"/>
</dbReference>
<comment type="caution">
    <text evidence="7">The sequence shown here is derived from an EMBL/GenBank/DDBJ whole genome shotgun (WGS) entry which is preliminary data.</text>
</comment>
<evidence type="ECO:0000256" key="5">
    <source>
        <dbReference type="SAM" id="SignalP"/>
    </source>
</evidence>
<dbReference type="GO" id="GO:0020037">
    <property type="term" value="F:heme binding"/>
    <property type="evidence" value="ECO:0007669"/>
    <property type="project" value="InterPro"/>
</dbReference>
<dbReference type="Pfam" id="PF21419">
    <property type="entry name" value="RoxA-like_Cyt-c"/>
    <property type="match status" value="1"/>
</dbReference>
<dbReference type="AlphaFoldDB" id="A0AA37T4W3"/>
<dbReference type="InterPro" id="IPR036909">
    <property type="entry name" value="Cyt_c-like_dom_sf"/>
</dbReference>
<dbReference type="InterPro" id="IPR051395">
    <property type="entry name" value="Cytochrome_c_Peroxidase/MauG"/>
</dbReference>
<dbReference type="GO" id="GO:0046872">
    <property type="term" value="F:metal ion binding"/>
    <property type="evidence" value="ECO:0007669"/>
    <property type="project" value="UniProtKB-KW"/>
</dbReference>
<name>A0AA37T4W3_9GAMM</name>
<evidence type="ECO:0000259" key="6">
    <source>
        <dbReference type="PROSITE" id="PS51007"/>
    </source>
</evidence>
<dbReference type="EMBL" id="BSPD01000067">
    <property type="protein sequence ID" value="GLS27218.1"/>
    <property type="molecule type" value="Genomic_DNA"/>
</dbReference>
<dbReference type="PANTHER" id="PTHR30600:SF9">
    <property type="entry name" value="BLR7738 PROTEIN"/>
    <property type="match status" value="1"/>
</dbReference>
<keyword evidence="1 4" id="KW-0349">Heme</keyword>
<protein>
    <recommendedName>
        <fullName evidence="6">Cytochrome c domain-containing protein</fullName>
    </recommendedName>
</protein>
<evidence type="ECO:0000313" key="7">
    <source>
        <dbReference type="EMBL" id="GLS27218.1"/>
    </source>
</evidence>
<evidence type="ECO:0000256" key="1">
    <source>
        <dbReference type="ARBA" id="ARBA00022617"/>
    </source>
</evidence>
<dbReference type="Proteomes" id="UP001156870">
    <property type="component" value="Unassembled WGS sequence"/>
</dbReference>
<evidence type="ECO:0000313" key="8">
    <source>
        <dbReference type="Proteomes" id="UP001156870"/>
    </source>
</evidence>
<dbReference type="NCBIfam" id="NF040606">
    <property type="entry name" value="CytoC_perox"/>
    <property type="match status" value="1"/>
</dbReference>
<keyword evidence="3 4" id="KW-0408">Iron</keyword>
<feature type="domain" description="Cytochrome c" evidence="6">
    <location>
        <begin position="121"/>
        <end position="243"/>
    </location>
</feature>
<evidence type="ECO:0000256" key="2">
    <source>
        <dbReference type="ARBA" id="ARBA00022723"/>
    </source>
</evidence>
<keyword evidence="5" id="KW-0732">Signal</keyword>
<dbReference type="PANTHER" id="PTHR30600">
    <property type="entry name" value="CYTOCHROME C PEROXIDASE-RELATED"/>
    <property type="match status" value="1"/>
</dbReference>
<keyword evidence="8" id="KW-1185">Reference proteome</keyword>
<dbReference type="InterPro" id="IPR047758">
    <property type="entry name" value="CytoC_perox"/>
</dbReference>
<feature type="signal peptide" evidence="5">
    <location>
        <begin position="1"/>
        <end position="26"/>
    </location>
</feature>
<evidence type="ECO:0000256" key="4">
    <source>
        <dbReference type="PROSITE-ProRule" id="PRU00433"/>
    </source>
</evidence>
<gene>
    <name evidence="7" type="ORF">GCM10007877_29370</name>
</gene>
<dbReference type="RefSeq" id="WP_232595171.1">
    <property type="nucleotide sequence ID" value="NZ_BSPD01000067.1"/>
</dbReference>
<dbReference type="GO" id="GO:0004130">
    <property type="term" value="F:cytochrome-c peroxidase activity"/>
    <property type="evidence" value="ECO:0007669"/>
    <property type="project" value="TreeGrafter"/>
</dbReference>
<feature type="chain" id="PRO_5041292399" description="Cytochrome c domain-containing protein" evidence="5">
    <location>
        <begin position="27"/>
        <end position="574"/>
    </location>
</feature>